<gene>
    <name evidence="2" type="ORF">P4O66_009229</name>
</gene>
<accession>A0AAD8ZBV3</accession>
<protein>
    <submittedName>
        <fullName evidence="2">Uncharacterized protein</fullName>
    </submittedName>
</protein>
<evidence type="ECO:0000256" key="1">
    <source>
        <dbReference type="SAM" id="MobiDB-lite"/>
    </source>
</evidence>
<proteinExistence type="predicted"/>
<feature type="region of interest" description="Disordered" evidence="1">
    <location>
        <begin position="1"/>
        <end position="24"/>
    </location>
</feature>
<organism evidence="2 3">
    <name type="scientific">Electrophorus voltai</name>
    <dbReference type="NCBI Taxonomy" id="2609070"/>
    <lineage>
        <taxon>Eukaryota</taxon>
        <taxon>Metazoa</taxon>
        <taxon>Chordata</taxon>
        <taxon>Craniata</taxon>
        <taxon>Vertebrata</taxon>
        <taxon>Euteleostomi</taxon>
        <taxon>Actinopterygii</taxon>
        <taxon>Neopterygii</taxon>
        <taxon>Teleostei</taxon>
        <taxon>Ostariophysi</taxon>
        <taxon>Gymnotiformes</taxon>
        <taxon>Gymnotoidei</taxon>
        <taxon>Gymnotidae</taxon>
        <taxon>Electrophorus</taxon>
    </lineage>
</organism>
<sequence length="145" mass="14838">MAGPSKQNNRHVAAELPVKTNRADESTAALERLISGQMPELSACGSAHQPPAKLRPFSCSDATGHPRPVGFWPFPHNTRASNCATVFVSAPSALPSVQTPPPDFSTLPVVALNHSTLTGSGAGMCVAGVVGGERLAEGVCVKAGA</sequence>
<evidence type="ECO:0000313" key="2">
    <source>
        <dbReference type="EMBL" id="KAK1796146.1"/>
    </source>
</evidence>
<reference evidence="2" key="1">
    <citation type="submission" date="2023-03" db="EMBL/GenBank/DDBJ databases">
        <title>Electrophorus voltai genome.</title>
        <authorList>
            <person name="Bian C."/>
        </authorList>
    </citation>
    <scope>NUCLEOTIDE SEQUENCE</scope>
    <source>
        <strain evidence="2">CB-2022</strain>
        <tissue evidence="2">Muscle</tissue>
    </source>
</reference>
<evidence type="ECO:0000313" key="3">
    <source>
        <dbReference type="Proteomes" id="UP001239994"/>
    </source>
</evidence>
<dbReference type="EMBL" id="JAROKS010000015">
    <property type="protein sequence ID" value="KAK1796146.1"/>
    <property type="molecule type" value="Genomic_DNA"/>
</dbReference>
<name>A0AAD8ZBV3_9TELE</name>
<keyword evidence="3" id="KW-1185">Reference proteome</keyword>
<dbReference type="Proteomes" id="UP001239994">
    <property type="component" value="Unassembled WGS sequence"/>
</dbReference>
<dbReference type="AlphaFoldDB" id="A0AAD8ZBV3"/>
<comment type="caution">
    <text evidence="2">The sequence shown here is derived from an EMBL/GenBank/DDBJ whole genome shotgun (WGS) entry which is preliminary data.</text>
</comment>